<dbReference type="PANTHER" id="PTHR21433">
    <property type="entry name" value="TRANSMEMBRANE PROTEIN INDUCED BY TUMOR NECROSIS FACTOR ALPHA"/>
    <property type="match status" value="1"/>
</dbReference>
<dbReference type="EMBL" id="NCVQ01000005">
    <property type="protein sequence ID" value="PWZ28823.1"/>
    <property type="molecule type" value="Genomic_DNA"/>
</dbReference>
<reference evidence="8 9" key="1">
    <citation type="journal article" date="2018" name="Nat. Genet.">
        <title>Extensive intraspecific gene order and gene structural variations between Mo17 and other maize genomes.</title>
        <authorList>
            <person name="Sun S."/>
            <person name="Zhou Y."/>
            <person name="Chen J."/>
            <person name="Shi J."/>
            <person name="Zhao H."/>
            <person name="Zhao H."/>
            <person name="Song W."/>
            <person name="Zhang M."/>
            <person name="Cui Y."/>
            <person name="Dong X."/>
            <person name="Liu H."/>
            <person name="Ma X."/>
            <person name="Jiao Y."/>
            <person name="Wang B."/>
            <person name="Wei X."/>
            <person name="Stein J.C."/>
            <person name="Glaubitz J.C."/>
            <person name="Lu F."/>
            <person name="Yu G."/>
            <person name="Liang C."/>
            <person name="Fengler K."/>
            <person name="Li B."/>
            <person name="Rafalski A."/>
            <person name="Schnable P.S."/>
            <person name="Ware D.H."/>
            <person name="Buckler E.S."/>
            <person name="Lai J."/>
        </authorList>
    </citation>
    <scope>NUCLEOTIDE SEQUENCE [LARGE SCALE GENOMIC DNA]</scope>
    <source>
        <strain evidence="9">cv. Missouri 17</strain>
        <tissue evidence="8">Seedling</tissue>
    </source>
</reference>
<dbReference type="Pfam" id="PF07851">
    <property type="entry name" value="TMEM120A-B"/>
    <property type="match status" value="1"/>
</dbReference>
<dbReference type="InterPro" id="IPR012926">
    <property type="entry name" value="TMEM120A/B"/>
</dbReference>
<keyword evidence="3 7" id="KW-0812">Transmembrane</keyword>
<keyword evidence="5 7" id="KW-0472">Membrane</keyword>
<dbReference type="ExpressionAtlas" id="A0A3L6F7G4">
    <property type="expression patterns" value="baseline and differential"/>
</dbReference>
<organism evidence="8 9">
    <name type="scientific">Zea mays</name>
    <name type="common">Maize</name>
    <dbReference type="NCBI Taxonomy" id="4577"/>
    <lineage>
        <taxon>Eukaryota</taxon>
        <taxon>Viridiplantae</taxon>
        <taxon>Streptophyta</taxon>
        <taxon>Embryophyta</taxon>
        <taxon>Tracheophyta</taxon>
        <taxon>Spermatophyta</taxon>
        <taxon>Magnoliopsida</taxon>
        <taxon>Liliopsida</taxon>
        <taxon>Poales</taxon>
        <taxon>Poaceae</taxon>
        <taxon>PACMAD clade</taxon>
        <taxon>Panicoideae</taxon>
        <taxon>Andropogonodae</taxon>
        <taxon>Andropogoneae</taxon>
        <taxon>Tripsacinae</taxon>
        <taxon>Zea</taxon>
    </lineage>
</organism>
<feature type="compositionally biased region" description="Polar residues" evidence="6">
    <location>
        <begin position="230"/>
        <end position="244"/>
    </location>
</feature>
<comment type="subcellular location">
    <subcellularLocation>
        <location evidence="1">Membrane</location>
        <topology evidence="1">Multi-pass membrane protein</topology>
    </subcellularLocation>
</comment>
<comment type="caution">
    <text evidence="8">The sequence shown here is derived from an EMBL/GenBank/DDBJ whole genome shotgun (WGS) entry which is preliminary data.</text>
</comment>
<evidence type="ECO:0000313" key="9">
    <source>
        <dbReference type="Proteomes" id="UP000251960"/>
    </source>
</evidence>
<name>A0A3L6F7G4_MAIZE</name>
<feature type="region of interest" description="Disordered" evidence="6">
    <location>
        <begin position="216"/>
        <end position="244"/>
    </location>
</feature>
<evidence type="ECO:0000256" key="7">
    <source>
        <dbReference type="SAM" id="Phobius"/>
    </source>
</evidence>
<comment type="similarity">
    <text evidence="2">Belongs to the TMEM120 family.</text>
</comment>
<dbReference type="PANTHER" id="PTHR21433:SF0">
    <property type="entry name" value="TRANSMEMBRANE PROTEIN 120 HOMOLOG"/>
    <property type="match status" value="1"/>
</dbReference>
<feature type="transmembrane region" description="Helical" evidence="7">
    <location>
        <begin position="90"/>
        <end position="109"/>
    </location>
</feature>
<dbReference type="Proteomes" id="UP000251960">
    <property type="component" value="Chromosome 4"/>
</dbReference>
<evidence type="ECO:0000256" key="6">
    <source>
        <dbReference type="SAM" id="MobiDB-lite"/>
    </source>
</evidence>
<dbReference type="AlphaFoldDB" id="A0A3L6F7G4"/>
<accession>A0A3L6F7G4</accession>
<dbReference type="GO" id="GO:0016020">
    <property type="term" value="C:membrane"/>
    <property type="evidence" value="ECO:0007669"/>
    <property type="project" value="UniProtKB-SubCell"/>
</dbReference>
<protein>
    <submittedName>
        <fullName evidence="8">Transmembrane protein 120</fullName>
    </submittedName>
</protein>
<feature type="transmembrane region" description="Helical" evidence="7">
    <location>
        <begin position="173"/>
        <end position="201"/>
    </location>
</feature>
<evidence type="ECO:0000256" key="1">
    <source>
        <dbReference type="ARBA" id="ARBA00004141"/>
    </source>
</evidence>
<gene>
    <name evidence="8" type="primary">tmem120_0</name>
    <name evidence="8" type="ORF">Zm00014a_039696</name>
</gene>
<evidence type="ECO:0000256" key="2">
    <source>
        <dbReference type="ARBA" id="ARBA00009700"/>
    </source>
</evidence>
<evidence type="ECO:0000256" key="5">
    <source>
        <dbReference type="ARBA" id="ARBA00023136"/>
    </source>
</evidence>
<evidence type="ECO:0000256" key="4">
    <source>
        <dbReference type="ARBA" id="ARBA00022989"/>
    </source>
</evidence>
<feature type="transmembrane region" description="Helical" evidence="7">
    <location>
        <begin position="30"/>
        <end position="48"/>
    </location>
</feature>
<evidence type="ECO:0000256" key="3">
    <source>
        <dbReference type="ARBA" id="ARBA00022692"/>
    </source>
</evidence>
<sequence>MFLGPVNLRAPRKEVQLKVKEEYNSYRDRTALLFLGFPVILLFLRQWLWNRCFPALPVQLYQAWLLFLYTSLALRENILRVNGSDIRPWWILHHYSAMLMSVISLTWEIKGQPNCARKQRGVELFLCWAIMQGFVMMLQNRYQRQRLYTRIALGKAKRMDVVWGETAGVEGQLLLLCPLLFLLQVVFCGILLISMAIGNFANTLDTLMAKSRFKAKMKKSKGKRDLDTCPSPTGSSPTDSATRA</sequence>
<feature type="transmembrane region" description="Helical" evidence="7">
    <location>
        <begin position="121"/>
        <end position="138"/>
    </location>
</feature>
<evidence type="ECO:0000313" key="8">
    <source>
        <dbReference type="EMBL" id="PWZ28823.1"/>
    </source>
</evidence>
<proteinExistence type="inferred from homology"/>
<keyword evidence="4 7" id="KW-1133">Transmembrane helix</keyword>